<feature type="domain" description="Alpha/beta hydrolase fold-3" evidence="2">
    <location>
        <begin position="171"/>
        <end position="323"/>
    </location>
</feature>
<evidence type="ECO:0000259" key="2">
    <source>
        <dbReference type="Pfam" id="PF07859"/>
    </source>
</evidence>
<dbReference type="PANTHER" id="PTHR48081">
    <property type="entry name" value="AB HYDROLASE SUPERFAMILY PROTEIN C4A8.06C"/>
    <property type="match status" value="1"/>
</dbReference>
<feature type="domain" description="Alpha/beta hydrolase fold-3" evidence="2">
    <location>
        <begin position="336"/>
        <end position="411"/>
    </location>
</feature>
<dbReference type="EMBL" id="JAJVDC020000109">
    <property type="protein sequence ID" value="KAL1624303.1"/>
    <property type="molecule type" value="Genomic_DNA"/>
</dbReference>
<dbReference type="Proteomes" id="UP001521116">
    <property type="component" value="Unassembled WGS sequence"/>
</dbReference>
<evidence type="ECO:0000313" key="4">
    <source>
        <dbReference type="Proteomes" id="UP001521116"/>
    </source>
</evidence>
<protein>
    <recommendedName>
        <fullName evidence="2">Alpha/beta hydrolase fold-3 domain-containing protein</fullName>
    </recommendedName>
</protein>
<sequence>MPPEERKCRGLEGWVPICEHKRYGFADIVRDVESIPADDSLKIINACDKHYTHVGAFPEEVIPQVQYRLNHMAELTNPIPAKFLDKLDPQFIEAYNKYADQVTIEEFRANPTRYQTLVPRGPTPDVGSATVHKIKVARPDGEIEAQVYVPTDDAVRAGGLKSSDGTLPAYVNYHGGGWVIGNLLTDEPFCRQACQRVGCVVVDVNYRHGPETPFPAAVWDAFAALEWVVSRADALGVDPGRVAVGGLSAGGHLAAVVAHLARDAGMPPLRLQLLVVPCVDMRWTPVEGRCEAGAVPYATYVELEDVPCLPLQRMRWFFNYWVGRGGEDMRLLFWDLDVGADCLVEDRDEKVKQPIASPILFTSHADVAPASIHVAEFDILREEAEAYHQALKEAGTRSEFRVYGGMCHPFAMWDAALDKGKACNLDRIEALKTAFA</sequence>
<evidence type="ECO:0000313" key="3">
    <source>
        <dbReference type="EMBL" id="KAL1624303.1"/>
    </source>
</evidence>
<keyword evidence="1" id="KW-0378">Hydrolase</keyword>
<proteinExistence type="predicted"/>
<dbReference type="InterPro" id="IPR029058">
    <property type="entry name" value="AB_hydrolase_fold"/>
</dbReference>
<evidence type="ECO:0000256" key="1">
    <source>
        <dbReference type="ARBA" id="ARBA00022801"/>
    </source>
</evidence>
<accession>A0ABR3SMI7</accession>
<dbReference type="SUPFAM" id="SSF53474">
    <property type="entry name" value="alpha/beta-Hydrolases"/>
    <property type="match status" value="1"/>
</dbReference>
<dbReference type="InterPro" id="IPR050300">
    <property type="entry name" value="GDXG_lipolytic_enzyme"/>
</dbReference>
<dbReference type="Pfam" id="PF07859">
    <property type="entry name" value="Abhydrolase_3"/>
    <property type="match status" value="2"/>
</dbReference>
<dbReference type="Gene3D" id="3.40.50.1820">
    <property type="entry name" value="alpha/beta hydrolase"/>
    <property type="match status" value="1"/>
</dbReference>
<gene>
    <name evidence="3" type="ORF">SLS56_007923</name>
</gene>
<organism evidence="3 4">
    <name type="scientific">Neofusicoccum ribis</name>
    <dbReference type="NCBI Taxonomy" id="45134"/>
    <lineage>
        <taxon>Eukaryota</taxon>
        <taxon>Fungi</taxon>
        <taxon>Dikarya</taxon>
        <taxon>Ascomycota</taxon>
        <taxon>Pezizomycotina</taxon>
        <taxon>Dothideomycetes</taxon>
        <taxon>Dothideomycetes incertae sedis</taxon>
        <taxon>Botryosphaeriales</taxon>
        <taxon>Botryosphaeriaceae</taxon>
        <taxon>Neofusicoccum</taxon>
    </lineage>
</organism>
<dbReference type="PANTHER" id="PTHR48081:SF8">
    <property type="entry name" value="ALPHA_BETA HYDROLASE FOLD-3 DOMAIN-CONTAINING PROTEIN-RELATED"/>
    <property type="match status" value="1"/>
</dbReference>
<keyword evidence="4" id="KW-1185">Reference proteome</keyword>
<dbReference type="InterPro" id="IPR013094">
    <property type="entry name" value="AB_hydrolase_3"/>
</dbReference>
<comment type="caution">
    <text evidence="3">The sequence shown here is derived from an EMBL/GenBank/DDBJ whole genome shotgun (WGS) entry which is preliminary data.</text>
</comment>
<name>A0ABR3SMI7_9PEZI</name>
<reference evidence="3 4" key="1">
    <citation type="submission" date="2024-02" db="EMBL/GenBank/DDBJ databases">
        <title>De novo assembly and annotation of 12 fungi associated with fruit tree decline syndrome in Ontario, Canada.</title>
        <authorList>
            <person name="Sulman M."/>
            <person name="Ellouze W."/>
            <person name="Ilyukhin E."/>
        </authorList>
    </citation>
    <scope>NUCLEOTIDE SEQUENCE [LARGE SCALE GENOMIC DNA]</scope>
    <source>
        <strain evidence="3 4">M1-105</strain>
    </source>
</reference>